<name>A0A2D2AWD4_9CAUL</name>
<dbReference type="KEGG" id="cmb:CSW64_07675"/>
<dbReference type="GO" id="GO:0016740">
    <property type="term" value="F:transferase activity"/>
    <property type="evidence" value="ECO:0007669"/>
    <property type="project" value="UniProtKB-KW"/>
</dbReference>
<organism evidence="1 2">
    <name type="scientific">Caulobacter mirabilis</name>
    <dbReference type="NCBI Taxonomy" id="69666"/>
    <lineage>
        <taxon>Bacteria</taxon>
        <taxon>Pseudomonadati</taxon>
        <taxon>Pseudomonadota</taxon>
        <taxon>Alphaproteobacteria</taxon>
        <taxon>Caulobacterales</taxon>
        <taxon>Caulobacteraceae</taxon>
        <taxon>Caulobacter</taxon>
    </lineage>
</organism>
<keyword evidence="2" id="KW-1185">Reference proteome</keyword>
<dbReference type="EMBL" id="CP024201">
    <property type="protein sequence ID" value="ATQ42306.1"/>
    <property type="molecule type" value="Genomic_DNA"/>
</dbReference>
<protein>
    <submittedName>
        <fullName evidence="1">Nucleoside 2-deoxyribosyltransferase</fullName>
    </submittedName>
</protein>
<dbReference type="SUPFAM" id="SSF52309">
    <property type="entry name" value="N-(deoxy)ribosyltransferase-like"/>
    <property type="match status" value="1"/>
</dbReference>
<dbReference type="Proteomes" id="UP000228945">
    <property type="component" value="Chromosome"/>
</dbReference>
<dbReference type="InterPro" id="IPR007710">
    <property type="entry name" value="Nucleoside_deoxyribTrfase"/>
</dbReference>
<dbReference type="Gene3D" id="3.40.50.450">
    <property type="match status" value="1"/>
</dbReference>
<reference evidence="1 2" key="1">
    <citation type="submission" date="2017-10" db="EMBL/GenBank/DDBJ databases">
        <title>Genome sequence of Caulobacter mirabilis FWC38.</title>
        <authorList>
            <person name="Fiebig A."/>
            <person name="Crosson S."/>
        </authorList>
    </citation>
    <scope>NUCLEOTIDE SEQUENCE [LARGE SCALE GENOMIC DNA]</scope>
    <source>
        <strain evidence="1 2">FWC 38</strain>
    </source>
</reference>
<keyword evidence="1" id="KW-0808">Transferase</keyword>
<evidence type="ECO:0000313" key="2">
    <source>
        <dbReference type="Proteomes" id="UP000228945"/>
    </source>
</evidence>
<gene>
    <name evidence="1" type="ORF">CSW64_07675</name>
</gene>
<dbReference type="RefSeq" id="WP_099621563.1">
    <property type="nucleotide sequence ID" value="NZ_CP024201.1"/>
</dbReference>
<dbReference type="AlphaFoldDB" id="A0A2D2AWD4"/>
<dbReference type="Pfam" id="PF05014">
    <property type="entry name" value="Nuc_deoxyrib_tr"/>
    <property type="match status" value="1"/>
</dbReference>
<accession>A0A2D2AWD4</accession>
<dbReference type="OrthoDB" id="9795789at2"/>
<sequence length="188" mass="20784">MSRRVENLYLAGPEVWYPNVGAHFALRQALCEAAGFSMLLPDTSALRELEPGEVMAREIYAERVARMRKADAAIVNLTPWRGPAADPGTAFEAGFLSGLGKPVFAWMNIPAEEDAEYRDRIDAHIGAQLDEDGVWRDASGALIEDFGLPETAMLWAEARRLFVIVTPDVMDDVTGLQLCLEAVRQYAE</sequence>
<evidence type="ECO:0000313" key="1">
    <source>
        <dbReference type="EMBL" id="ATQ42306.1"/>
    </source>
</evidence>
<proteinExistence type="predicted"/>